<keyword evidence="1" id="KW-0808">Transferase</keyword>
<evidence type="ECO:0000313" key="2">
    <source>
        <dbReference type="Proteomes" id="UP000294998"/>
    </source>
</evidence>
<comment type="caution">
    <text evidence="1">The sequence shown here is derived from an EMBL/GenBank/DDBJ whole genome shotgun (WGS) entry which is preliminary data.</text>
</comment>
<reference evidence="1 2" key="1">
    <citation type="submission" date="2018-12" db="EMBL/GenBank/DDBJ databases">
        <authorList>
            <person name="Fluit A.C."/>
        </authorList>
    </citation>
    <scope>NUCLEOTIDE SEQUENCE [LARGE SCALE GENOMIC DNA]</scope>
    <source>
        <strain evidence="1 2">16-549009</strain>
    </source>
</reference>
<organism evidence="1 2">
    <name type="scientific">Haemophilus haemolyticus</name>
    <dbReference type="NCBI Taxonomy" id="726"/>
    <lineage>
        <taxon>Bacteria</taxon>
        <taxon>Pseudomonadati</taxon>
        <taxon>Pseudomonadota</taxon>
        <taxon>Gammaproteobacteria</taxon>
        <taxon>Pasteurellales</taxon>
        <taxon>Pasteurellaceae</taxon>
        <taxon>Haemophilus</taxon>
    </lineage>
</organism>
<evidence type="ECO:0000313" key="1">
    <source>
        <dbReference type="EMBL" id="TDN41266.1"/>
    </source>
</evidence>
<dbReference type="EMBL" id="RWKG01000031">
    <property type="protein sequence ID" value="TDN41266.1"/>
    <property type="molecule type" value="Genomic_DNA"/>
</dbReference>
<keyword evidence="1" id="KW-0548">Nucleotidyltransferase</keyword>
<dbReference type="EC" id="2.7.7.7" evidence="1"/>
<dbReference type="Proteomes" id="UP000294998">
    <property type="component" value="Unassembled WGS sequence"/>
</dbReference>
<proteinExistence type="predicted"/>
<dbReference type="AlphaFoldDB" id="A0AAQ2BJU8"/>
<sequence>MIKPNRQIVLDIETTGMNQLGAHYDFLRE</sequence>
<name>A0AAQ2BJU8_HAEHA</name>
<protein>
    <submittedName>
        <fullName evidence="1">DNA polymerase III epsilon subunit</fullName>
        <ecNumber evidence="1">2.7.7.7</ecNumber>
    </submittedName>
</protein>
<dbReference type="GO" id="GO:0003887">
    <property type="term" value="F:DNA-directed DNA polymerase activity"/>
    <property type="evidence" value="ECO:0007669"/>
    <property type="project" value="UniProtKB-EC"/>
</dbReference>
<accession>A0AAQ2BJU8</accession>
<gene>
    <name evidence="1" type="ORF">EGH31_1283</name>
</gene>